<evidence type="ECO:0000313" key="1">
    <source>
        <dbReference type="EMBL" id="WIM93231.1"/>
    </source>
</evidence>
<gene>
    <name evidence="1" type="ORF">ACTOB_005203</name>
</gene>
<sequence>MSRLFHVSSVLNRDSIRRHGLDWTRMGAARNIAGSRAPEVEGCFLCDEATTTFFIRINNTGGPVDVWAVDGVGEEQLVTSPEGFEYYPGRIPAQQVTLHRPDVPA</sequence>
<protein>
    <submittedName>
        <fullName evidence="1">Uncharacterized protein</fullName>
    </submittedName>
</protein>
<evidence type="ECO:0000313" key="2">
    <source>
        <dbReference type="Proteomes" id="UP001240150"/>
    </source>
</evidence>
<organism evidence="1 2">
    <name type="scientific">Actinoplanes oblitus</name>
    <dbReference type="NCBI Taxonomy" id="3040509"/>
    <lineage>
        <taxon>Bacteria</taxon>
        <taxon>Bacillati</taxon>
        <taxon>Actinomycetota</taxon>
        <taxon>Actinomycetes</taxon>
        <taxon>Micromonosporales</taxon>
        <taxon>Micromonosporaceae</taxon>
        <taxon>Actinoplanes</taxon>
    </lineage>
</organism>
<dbReference type="RefSeq" id="WP_284914439.1">
    <property type="nucleotide sequence ID" value="NZ_CP126980.1"/>
</dbReference>
<proteinExistence type="predicted"/>
<accession>A0ABY8W5X7</accession>
<reference evidence="1 2" key="1">
    <citation type="submission" date="2023-06" db="EMBL/GenBank/DDBJ databases">
        <authorList>
            <person name="Yushchuk O."/>
            <person name="Binda E."/>
            <person name="Ruckert-Reed C."/>
            <person name="Fedorenko V."/>
            <person name="Kalinowski J."/>
            <person name="Marinelli F."/>
        </authorList>
    </citation>
    <scope>NUCLEOTIDE SEQUENCE [LARGE SCALE GENOMIC DNA]</scope>
    <source>
        <strain evidence="1 2">NRRL 3884</strain>
    </source>
</reference>
<name>A0ABY8W5X7_9ACTN</name>
<keyword evidence="2" id="KW-1185">Reference proteome</keyword>
<dbReference type="Proteomes" id="UP001240150">
    <property type="component" value="Chromosome"/>
</dbReference>
<dbReference type="EMBL" id="CP126980">
    <property type="protein sequence ID" value="WIM93231.1"/>
    <property type="molecule type" value="Genomic_DNA"/>
</dbReference>